<proteinExistence type="predicted"/>
<dbReference type="Proteomes" id="UP000063275">
    <property type="component" value="Chromosome"/>
</dbReference>
<evidence type="ECO:0000313" key="2">
    <source>
        <dbReference type="Proteomes" id="UP000063275"/>
    </source>
</evidence>
<gene>
    <name evidence="1" type="ORF">RN87_04790</name>
</gene>
<evidence type="ECO:0000313" key="1">
    <source>
        <dbReference type="EMBL" id="ALQ39852.1"/>
    </source>
</evidence>
<dbReference type="KEGG" id="fhw:RN87_04790"/>
<name>A0A0S2ZMG0_9FUSO</name>
<organism evidence="1">
    <name type="scientific">Fusobacterium hwasookii ChDC F174</name>
    <dbReference type="NCBI Taxonomy" id="1307442"/>
    <lineage>
        <taxon>Bacteria</taxon>
        <taxon>Fusobacteriati</taxon>
        <taxon>Fusobacteriota</taxon>
        <taxon>Fusobacteriia</taxon>
        <taxon>Fusobacteriales</taxon>
        <taxon>Fusobacteriaceae</taxon>
        <taxon>Fusobacterium</taxon>
    </lineage>
</organism>
<accession>A0A0S2ZMG0</accession>
<dbReference type="AlphaFoldDB" id="A0A0S2ZMG0"/>
<sequence length="47" mass="5461">MKIIIKLGVFILLLSILTACSDIKEMLKRDLEIERRRAVADSRNNPY</sequence>
<dbReference type="RefSeq" id="WP_029493397.1">
    <property type="nucleotide sequence ID" value="NZ_ATKF01000073.1"/>
</dbReference>
<reference evidence="1 2" key="1">
    <citation type="submission" date="2015-11" db="EMBL/GenBank/DDBJ databases">
        <authorList>
            <person name="Zhang Y."/>
            <person name="Guo Z."/>
        </authorList>
    </citation>
    <scope>NUCLEOTIDE SEQUENCE [LARGE SCALE GENOMIC DNA]</scope>
    <source>
        <strain evidence="1 2">ChDC F174</strain>
    </source>
</reference>
<dbReference type="EMBL" id="CP013331">
    <property type="protein sequence ID" value="ALQ39852.1"/>
    <property type="molecule type" value="Genomic_DNA"/>
</dbReference>
<dbReference type="OrthoDB" id="9875803at2"/>
<protein>
    <submittedName>
        <fullName evidence="1">ATP F0F1 synthase subunit B</fullName>
    </submittedName>
</protein>
<dbReference type="PROSITE" id="PS51257">
    <property type="entry name" value="PROKAR_LIPOPROTEIN"/>
    <property type="match status" value="1"/>
</dbReference>